<feature type="transmembrane region" description="Helical" evidence="2">
    <location>
        <begin position="357"/>
        <end position="375"/>
    </location>
</feature>
<sequence length="434" mass="47349">MCLSLGVEATPLRAPIVLSKFHFAFGLVATTTVDSEQKMGGENGSRHVRFFELTTPNPQSTNHDDGDDEYDIERIERRRRWKLQAIPLVIFFFLFVSVLVPFVSNNKPIDALRFFDRNNLTGSPSNPNLIISLSGMNTETYEMTATAVLNKVPSSVLNAQGTRITSPFRIQAGTNVAVYNENTSYVKAPLTSKVPLLTGSLAWYPFDKYLMKLDIQAVTGTSQFNGGSNSPVDNFAFVVLWPDDFSWTYKVRPTIESDFADVAVAGAGALSDPSTGYTALTVEITRDFNIYMALVFVGIWAVTIAIGYIGSRAVIWKTRAPDNPVIFVSALFAVPTFRNTTPGKPPYGCLFDVLCTYFSIGVIVTFLVLVAFAYMRKPKTDKPKKKPRRRQDDDTIPVATLDAGVAGDVTAYVGDVGDAGGDAGNSDATASDSA</sequence>
<name>A0A024UAP9_9STRA</name>
<evidence type="ECO:0000256" key="2">
    <source>
        <dbReference type="SAM" id="Phobius"/>
    </source>
</evidence>
<dbReference type="VEuPathDB" id="FungiDB:H310_05388"/>
<dbReference type="GeneID" id="20082438"/>
<evidence type="ECO:0000256" key="1">
    <source>
        <dbReference type="SAM" id="MobiDB-lite"/>
    </source>
</evidence>
<organism evidence="3">
    <name type="scientific">Aphanomyces invadans</name>
    <dbReference type="NCBI Taxonomy" id="157072"/>
    <lineage>
        <taxon>Eukaryota</taxon>
        <taxon>Sar</taxon>
        <taxon>Stramenopiles</taxon>
        <taxon>Oomycota</taxon>
        <taxon>Saprolegniomycetes</taxon>
        <taxon>Saprolegniales</taxon>
        <taxon>Verrucalvaceae</taxon>
        <taxon>Aphanomyces</taxon>
    </lineage>
</organism>
<dbReference type="EMBL" id="KI913960">
    <property type="protein sequence ID" value="ETW02943.1"/>
    <property type="molecule type" value="Genomic_DNA"/>
</dbReference>
<dbReference type="EMBL" id="KI913960">
    <property type="protein sequence ID" value="ETW02942.1"/>
    <property type="molecule type" value="Genomic_DNA"/>
</dbReference>
<accession>A0A024UAP9</accession>
<feature type="region of interest" description="Disordered" evidence="1">
    <location>
        <begin position="379"/>
        <end position="400"/>
    </location>
</feature>
<evidence type="ECO:0000313" key="3">
    <source>
        <dbReference type="EMBL" id="ETW02942.1"/>
    </source>
</evidence>
<feature type="compositionally biased region" description="Basic residues" evidence="1">
    <location>
        <begin position="379"/>
        <end position="389"/>
    </location>
</feature>
<feature type="transmembrane region" description="Helical" evidence="2">
    <location>
        <begin position="83"/>
        <end position="103"/>
    </location>
</feature>
<proteinExistence type="predicted"/>
<dbReference type="AlphaFoldDB" id="A0A024UAP9"/>
<dbReference type="RefSeq" id="XP_008868326.1">
    <property type="nucleotide sequence ID" value="XM_008870104.1"/>
</dbReference>
<dbReference type="RefSeq" id="XP_008868327.1">
    <property type="nucleotide sequence ID" value="XM_008870105.1"/>
</dbReference>
<dbReference type="Pfam" id="PF14494">
    <property type="entry name" value="DUF4436"/>
    <property type="match status" value="1"/>
</dbReference>
<dbReference type="OrthoDB" id="74062at2759"/>
<feature type="transmembrane region" description="Helical" evidence="2">
    <location>
        <begin position="288"/>
        <end position="308"/>
    </location>
</feature>
<evidence type="ECO:0008006" key="4">
    <source>
        <dbReference type="Google" id="ProtNLM"/>
    </source>
</evidence>
<gene>
    <name evidence="3" type="ORF">H310_05388</name>
</gene>
<protein>
    <recommendedName>
        <fullName evidence="4">Transmembrane protein</fullName>
    </recommendedName>
</protein>
<keyword evidence="2" id="KW-1133">Transmembrane helix</keyword>
<keyword evidence="2" id="KW-0472">Membrane</keyword>
<keyword evidence="2" id="KW-0812">Transmembrane</keyword>
<reference evidence="3" key="1">
    <citation type="submission" date="2013-12" db="EMBL/GenBank/DDBJ databases">
        <title>The Genome Sequence of Aphanomyces invadans NJM9701.</title>
        <authorList>
            <consortium name="The Broad Institute Genomics Platform"/>
            <person name="Russ C."/>
            <person name="Tyler B."/>
            <person name="van West P."/>
            <person name="Dieguez-Uribeondo J."/>
            <person name="Young S.K."/>
            <person name="Zeng Q."/>
            <person name="Gargeya S."/>
            <person name="Fitzgerald M."/>
            <person name="Abouelleil A."/>
            <person name="Alvarado L."/>
            <person name="Chapman S.B."/>
            <person name="Gainer-Dewar J."/>
            <person name="Goldberg J."/>
            <person name="Griggs A."/>
            <person name="Gujja S."/>
            <person name="Hansen M."/>
            <person name="Howarth C."/>
            <person name="Imamovic A."/>
            <person name="Ireland A."/>
            <person name="Larimer J."/>
            <person name="McCowan C."/>
            <person name="Murphy C."/>
            <person name="Pearson M."/>
            <person name="Poon T.W."/>
            <person name="Priest M."/>
            <person name="Roberts A."/>
            <person name="Saif S."/>
            <person name="Shea T."/>
            <person name="Sykes S."/>
            <person name="Wortman J."/>
            <person name="Nusbaum C."/>
            <person name="Birren B."/>
        </authorList>
    </citation>
    <scope>NUCLEOTIDE SEQUENCE [LARGE SCALE GENOMIC DNA]</scope>
    <source>
        <strain evidence="3">NJM9701</strain>
    </source>
</reference>
<dbReference type="InterPro" id="IPR027948">
    <property type="entry name" value="DUF4436"/>
</dbReference>